<accession>A0AAV5EE28</accession>
<evidence type="ECO:0000313" key="10">
    <source>
        <dbReference type="Proteomes" id="UP001054889"/>
    </source>
</evidence>
<sequence length="477" mass="52998">MFRPSRICYAAVVSTAFWALLLFGRSDNAGGEESVLVNPSAFSLPLLSGISDDSGVRDRCAGRYIYMYDLPPRFNADLVRGCSNLRPWMDLCPYVANCGMGQPLQAADAGHQRGWYATDQFMLDVIFHCRMKRHACVTPDPSRAAAVFVPFYASLDGGRHLWNSTSARDALALDLVDWLSRRPEWRAAGGRDHFFAAGRTTWDFRRETDADEEWGTKLLNIPAVRNMTVLVLETSPWHHTTNLAVPYPTDFHPASAADLAAWQEAARGAERTWLFSFVGAPRPGSGGKTARAEIIRQCGASRRCTHLQCTKPSSTEPSSCESSRGGVMRVMGRSTFCLQPRGDTPTRRSTFDAVLAGCVPVFFHPDSAYTQYTRHLPGDPAKYSVLIMHTDLTDRNASIEDTLSRIPPEKVTAMREEVIRLIPRVVYADPRSRRVDFQDAFDLALDAVIDRVAKRRRRRVAAAPSSSKNADHPSVVG</sequence>
<evidence type="ECO:0000256" key="1">
    <source>
        <dbReference type="ARBA" id="ARBA00004323"/>
    </source>
</evidence>
<feature type="domain" description="Exostosin GT47" evidence="8">
    <location>
        <begin position="60"/>
        <end position="401"/>
    </location>
</feature>
<organism evidence="9 10">
    <name type="scientific">Eleusine coracana subsp. coracana</name>
    <dbReference type="NCBI Taxonomy" id="191504"/>
    <lineage>
        <taxon>Eukaryota</taxon>
        <taxon>Viridiplantae</taxon>
        <taxon>Streptophyta</taxon>
        <taxon>Embryophyta</taxon>
        <taxon>Tracheophyta</taxon>
        <taxon>Spermatophyta</taxon>
        <taxon>Magnoliopsida</taxon>
        <taxon>Liliopsida</taxon>
        <taxon>Poales</taxon>
        <taxon>Poaceae</taxon>
        <taxon>PACMAD clade</taxon>
        <taxon>Chloridoideae</taxon>
        <taxon>Cynodonteae</taxon>
        <taxon>Eleusininae</taxon>
        <taxon>Eleusine</taxon>
    </lineage>
</organism>
<reference evidence="9" key="1">
    <citation type="journal article" date="2018" name="DNA Res.">
        <title>Multiple hybrid de novo genome assembly of finger millet, an orphan allotetraploid crop.</title>
        <authorList>
            <person name="Hatakeyama M."/>
            <person name="Aluri S."/>
            <person name="Balachadran M.T."/>
            <person name="Sivarajan S.R."/>
            <person name="Patrignani A."/>
            <person name="Gruter S."/>
            <person name="Poveda L."/>
            <person name="Shimizu-Inatsugi R."/>
            <person name="Baeten J."/>
            <person name="Francoijs K.J."/>
            <person name="Nataraja K.N."/>
            <person name="Reddy Y.A.N."/>
            <person name="Phadnis S."/>
            <person name="Ravikumar R.L."/>
            <person name="Schlapbach R."/>
            <person name="Sreeman S.M."/>
            <person name="Shimizu K.K."/>
        </authorList>
    </citation>
    <scope>NUCLEOTIDE SEQUENCE</scope>
</reference>
<evidence type="ECO:0000256" key="7">
    <source>
        <dbReference type="SAM" id="SignalP"/>
    </source>
</evidence>
<comment type="caution">
    <text evidence="9">The sequence shown here is derived from an EMBL/GenBank/DDBJ whole genome shotgun (WGS) entry which is preliminary data.</text>
</comment>
<evidence type="ECO:0000256" key="3">
    <source>
        <dbReference type="ARBA" id="ARBA00022676"/>
    </source>
</evidence>
<dbReference type="GO" id="GO:0000139">
    <property type="term" value="C:Golgi membrane"/>
    <property type="evidence" value="ECO:0007669"/>
    <property type="project" value="UniProtKB-SubCell"/>
</dbReference>
<keyword evidence="7" id="KW-0732">Signal</keyword>
<evidence type="ECO:0000256" key="5">
    <source>
        <dbReference type="ARBA" id="ARBA00023034"/>
    </source>
</evidence>
<reference evidence="9" key="2">
    <citation type="submission" date="2021-12" db="EMBL/GenBank/DDBJ databases">
        <title>Resequencing data analysis of finger millet.</title>
        <authorList>
            <person name="Hatakeyama M."/>
            <person name="Aluri S."/>
            <person name="Balachadran M.T."/>
            <person name="Sivarajan S.R."/>
            <person name="Poveda L."/>
            <person name="Shimizu-Inatsugi R."/>
            <person name="Schlapbach R."/>
            <person name="Sreeman S.M."/>
            <person name="Shimizu K.K."/>
        </authorList>
    </citation>
    <scope>NUCLEOTIDE SEQUENCE</scope>
</reference>
<dbReference type="Pfam" id="PF03016">
    <property type="entry name" value="Exostosin_GT47"/>
    <property type="match status" value="1"/>
</dbReference>
<protein>
    <recommendedName>
        <fullName evidence="8">Exostosin GT47 domain-containing protein</fullName>
    </recommendedName>
</protein>
<gene>
    <name evidence="9" type="primary">gb08205</name>
    <name evidence="9" type="ORF">PR202_gb08205</name>
</gene>
<keyword evidence="5" id="KW-0333">Golgi apparatus</keyword>
<evidence type="ECO:0000313" key="9">
    <source>
        <dbReference type="EMBL" id="GJN20786.1"/>
    </source>
</evidence>
<proteinExistence type="inferred from homology"/>
<keyword evidence="3" id="KW-0808">Transferase</keyword>
<keyword evidence="10" id="KW-1185">Reference proteome</keyword>
<feature type="region of interest" description="Disordered" evidence="6">
    <location>
        <begin position="458"/>
        <end position="477"/>
    </location>
</feature>
<keyword evidence="4" id="KW-0812">Transmembrane</keyword>
<evidence type="ECO:0000259" key="8">
    <source>
        <dbReference type="Pfam" id="PF03016"/>
    </source>
</evidence>
<dbReference type="GO" id="GO:0016757">
    <property type="term" value="F:glycosyltransferase activity"/>
    <property type="evidence" value="ECO:0007669"/>
    <property type="project" value="UniProtKB-KW"/>
</dbReference>
<dbReference type="AlphaFoldDB" id="A0AAV5EE28"/>
<feature type="signal peptide" evidence="7">
    <location>
        <begin position="1"/>
        <end position="31"/>
    </location>
</feature>
<name>A0AAV5EE28_ELECO</name>
<dbReference type="PANTHER" id="PTHR11062:SF260">
    <property type="entry name" value="XYLOGLUCAN GALACTOSYLTRANSFERASE GT15-RELATED"/>
    <property type="match status" value="1"/>
</dbReference>
<evidence type="ECO:0000256" key="2">
    <source>
        <dbReference type="ARBA" id="ARBA00010271"/>
    </source>
</evidence>
<evidence type="ECO:0000256" key="4">
    <source>
        <dbReference type="ARBA" id="ARBA00022968"/>
    </source>
</evidence>
<evidence type="ECO:0000256" key="6">
    <source>
        <dbReference type="SAM" id="MobiDB-lite"/>
    </source>
</evidence>
<dbReference type="InterPro" id="IPR004263">
    <property type="entry name" value="Exostosin"/>
</dbReference>
<dbReference type="Proteomes" id="UP001054889">
    <property type="component" value="Unassembled WGS sequence"/>
</dbReference>
<keyword evidence="4" id="KW-0735">Signal-anchor</keyword>
<dbReference type="InterPro" id="IPR040911">
    <property type="entry name" value="Exostosin_GT47"/>
</dbReference>
<dbReference type="PANTHER" id="PTHR11062">
    <property type="entry name" value="EXOSTOSIN HEPARAN SULFATE GLYCOSYLTRANSFERASE -RELATED"/>
    <property type="match status" value="1"/>
</dbReference>
<comment type="similarity">
    <text evidence="2">Belongs to the glycosyltransferase 47 family.</text>
</comment>
<feature type="chain" id="PRO_5043797804" description="Exostosin GT47 domain-containing protein" evidence="7">
    <location>
        <begin position="32"/>
        <end position="477"/>
    </location>
</feature>
<comment type="subcellular location">
    <subcellularLocation>
        <location evidence="1">Golgi apparatus membrane</location>
        <topology evidence="1">Single-pass type II membrane protein</topology>
    </subcellularLocation>
</comment>
<keyword evidence="3" id="KW-0328">Glycosyltransferase</keyword>
<dbReference type="EMBL" id="BQKI01000075">
    <property type="protein sequence ID" value="GJN20786.1"/>
    <property type="molecule type" value="Genomic_DNA"/>
</dbReference>